<proteinExistence type="predicted"/>
<name>A0A4C1Y9M9_EUMVA</name>
<organism evidence="1 2">
    <name type="scientific">Eumeta variegata</name>
    <name type="common">Bagworm moth</name>
    <name type="synonym">Eumeta japonica</name>
    <dbReference type="NCBI Taxonomy" id="151549"/>
    <lineage>
        <taxon>Eukaryota</taxon>
        <taxon>Metazoa</taxon>
        <taxon>Ecdysozoa</taxon>
        <taxon>Arthropoda</taxon>
        <taxon>Hexapoda</taxon>
        <taxon>Insecta</taxon>
        <taxon>Pterygota</taxon>
        <taxon>Neoptera</taxon>
        <taxon>Endopterygota</taxon>
        <taxon>Lepidoptera</taxon>
        <taxon>Glossata</taxon>
        <taxon>Ditrysia</taxon>
        <taxon>Tineoidea</taxon>
        <taxon>Psychidae</taxon>
        <taxon>Oiketicinae</taxon>
        <taxon>Eumeta</taxon>
    </lineage>
</organism>
<comment type="caution">
    <text evidence="1">The sequence shown here is derived from an EMBL/GenBank/DDBJ whole genome shotgun (WGS) entry which is preliminary data.</text>
</comment>
<dbReference type="AlphaFoldDB" id="A0A4C1Y9M9"/>
<gene>
    <name evidence="1" type="ORF">EVAR_42047_1</name>
</gene>
<protein>
    <submittedName>
        <fullName evidence="1">Uncharacterized protein</fullName>
    </submittedName>
</protein>
<evidence type="ECO:0000313" key="2">
    <source>
        <dbReference type="Proteomes" id="UP000299102"/>
    </source>
</evidence>
<sequence length="230" mass="25782">MAPIPLIHQEYSAEPSGFEPGTEVRLLQGSRSEPRFYRIVAKLHLLMFCFACFHAYEKYSCWLSSRAYSVKAFPRSFGTLYQNQSAIATVSATIILHGHDYIIRTTVRGRLLPAPIRCPGLPTVTPTPTPAWETVRKITDILRRNGSAMEYFVKAVYAGFRRAPEIVLRPLEAFAACLAAPNAHPLRPGVSRKEAGGHQLVTSHKIRAYRDWFTYTKILGDGMSFLPGIN</sequence>
<evidence type="ECO:0000313" key="1">
    <source>
        <dbReference type="EMBL" id="GBP71582.1"/>
    </source>
</evidence>
<keyword evidence="2" id="KW-1185">Reference proteome</keyword>
<dbReference type="Proteomes" id="UP000299102">
    <property type="component" value="Unassembled WGS sequence"/>
</dbReference>
<accession>A0A4C1Y9M9</accession>
<reference evidence="1 2" key="1">
    <citation type="journal article" date="2019" name="Commun. Biol.">
        <title>The bagworm genome reveals a unique fibroin gene that provides high tensile strength.</title>
        <authorList>
            <person name="Kono N."/>
            <person name="Nakamura H."/>
            <person name="Ohtoshi R."/>
            <person name="Tomita M."/>
            <person name="Numata K."/>
            <person name="Arakawa K."/>
        </authorList>
    </citation>
    <scope>NUCLEOTIDE SEQUENCE [LARGE SCALE GENOMIC DNA]</scope>
</reference>
<dbReference type="EMBL" id="BGZK01001113">
    <property type="protein sequence ID" value="GBP71582.1"/>
    <property type="molecule type" value="Genomic_DNA"/>
</dbReference>